<gene>
    <name evidence="2" type="ORF">SAMN04487993_100589</name>
</gene>
<accession>A0A1G8KVZ7</accession>
<evidence type="ECO:0000256" key="1">
    <source>
        <dbReference type="SAM" id="MobiDB-lite"/>
    </source>
</evidence>
<protein>
    <submittedName>
        <fullName evidence="2">Uncharacterized protein</fullName>
    </submittedName>
</protein>
<organism evidence="2 3">
    <name type="scientific">Salipiger marinus</name>
    <dbReference type="NCBI Taxonomy" id="555512"/>
    <lineage>
        <taxon>Bacteria</taxon>
        <taxon>Pseudomonadati</taxon>
        <taxon>Pseudomonadota</taxon>
        <taxon>Alphaproteobacteria</taxon>
        <taxon>Rhodobacterales</taxon>
        <taxon>Roseobacteraceae</taxon>
        <taxon>Salipiger</taxon>
    </lineage>
</organism>
<name>A0A1G8KVZ7_9RHOB</name>
<evidence type="ECO:0000313" key="2">
    <source>
        <dbReference type="EMBL" id="SDI47070.1"/>
    </source>
</evidence>
<dbReference type="EMBL" id="FNEJ01000005">
    <property type="protein sequence ID" value="SDI47070.1"/>
    <property type="molecule type" value="Genomic_DNA"/>
</dbReference>
<keyword evidence="3" id="KW-1185">Reference proteome</keyword>
<feature type="region of interest" description="Disordered" evidence="1">
    <location>
        <begin position="1"/>
        <end position="21"/>
    </location>
</feature>
<evidence type="ECO:0000313" key="3">
    <source>
        <dbReference type="Proteomes" id="UP000199093"/>
    </source>
</evidence>
<dbReference type="STRING" id="555512.SAMN04487993_100589"/>
<dbReference type="AlphaFoldDB" id="A0A1G8KVZ7"/>
<proteinExistence type="predicted"/>
<dbReference type="Proteomes" id="UP000199093">
    <property type="component" value="Unassembled WGS sequence"/>
</dbReference>
<sequence length="68" mass="7735">MRHMAMTEQSAPEISPPRAAGDVPRERRCLRCSTVFWSEGFGERICRRCKGLKAWQSALSGPVSSRRR</sequence>
<reference evidence="2 3" key="1">
    <citation type="submission" date="2016-10" db="EMBL/GenBank/DDBJ databases">
        <authorList>
            <person name="de Groot N.N."/>
        </authorList>
    </citation>
    <scope>NUCLEOTIDE SEQUENCE [LARGE SCALE GENOMIC DNA]</scope>
    <source>
        <strain evidence="2 3">DSM 26424</strain>
    </source>
</reference>